<dbReference type="Proteomes" id="UP000054851">
    <property type="component" value="Unassembled WGS sequence"/>
</dbReference>
<dbReference type="Gene3D" id="3.40.800.20">
    <property type="entry name" value="Histone deacetylase domain"/>
    <property type="match status" value="1"/>
</dbReference>
<evidence type="ECO:0000313" key="3">
    <source>
        <dbReference type="EMBL" id="SAK82292.1"/>
    </source>
</evidence>
<protein>
    <submittedName>
        <fullName evidence="3">Histone deacetylase superfamily protein</fullName>
    </submittedName>
</protein>
<dbReference type="SUPFAM" id="SSF52768">
    <property type="entry name" value="Arginase/deacetylase"/>
    <property type="match status" value="1"/>
</dbReference>
<dbReference type="PANTHER" id="PTHR10625">
    <property type="entry name" value="HISTONE DEACETYLASE HDAC1-RELATED"/>
    <property type="match status" value="1"/>
</dbReference>
<evidence type="ECO:0000313" key="4">
    <source>
        <dbReference type="Proteomes" id="UP000054851"/>
    </source>
</evidence>
<proteinExistence type="inferred from homology"/>
<dbReference type="CDD" id="cd09996">
    <property type="entry name" value="HDAC_classII_1"/>
    <property type="match status" value="1"/>
</dbReference>
<dbReference type="InterPro" id="IPR023801">
    <property type="entry name" value="His_deacetylse_dom"/>
</dbReference>
<reference evidence="3" key="1">
    <citation type="submission" date="2016-01" db="EMBL/GenBank/DDBJ databases">
        <authorList>
            <person name="Peeters C."/>
        </authorList>
    </citation>
    <scope>NUCLEOTIDE SEQUENCE</scope>
    <source>
        <strain evidence="3">LMG 29322</strain>
    </source>
</reference>
<gene>
    <name evidence="3" type="ORF">AWB79_05459</name>
</gene>
<dbReference type="EMBL" id="FCOA02000023">
    <property type="protein sequence ID" value="SAK82292.1"/>
    <property type="molecule type" value="Genomic_DNA"/>
</dbReference>
<dbReference type="STRING" id="1777140.AWB79_05459"/>
<dbReference type="GO" id="GO:0004407">
    <property type="term" value="F:histone deacetylase activity"/>
    <property type="evidence" value="ECO:0007669"/>
    <property type="project" value="TreeGrafter"/>
</dbReference>
<feature type="domain" description="Histone deacetylase" evidence="2">
    <location>
        <begin position="69"/>
        <end position="356"/>
    </location>
</feature>
<name>A0A158CJ38_9BURK</name>
<evidence type="ECO:0000259" key="2">
    <source>
        <dbReference type="Pfam" id="PF00850"/>
    </source>
</evidence>
<dbReference type="PANTHER" id="PTHR10625:SF10">
    <property type="entry name" value="HISTONE DEACETYLASE HDAC1"/>
    <property type="match status" value="1"/>
</dbReference>
<dbReference type="Pfam" id="PF00850">
    <property type="entry name" value="Hist_deacetyl"/>
    <property type="match status" value="1"/>
</dbReference>
<organism evidence="3 4">
    <name type="scientific">Caballeronia hypogeia</name>
    <dbReference type="NCBI Taxonomy" id="1777140"/>
    <lineage>
        <taxon>Bacteria</taxon>
        <taxon>Pseudomonadati</taxon>
        <taxon>Pseudomonadota</taxon>
        <taxon>Betaproteobacteria</taxon>
        <taxon>Burkholderiales</taxon>
        <taxon>Burkholderiaceae</taxon>
        <taxon>Caballeronia</taxon>
    </lineage>
</organism>
<comment type="similarity">
    <text evidence="1">Belongs to the histone deacetylase family.</text>
</comment>
<keyword evidence="4" id="KW-1185">Reference proteome</keyword>
<dbReference type="InterPro" id="IPR023696">
    <property type="entry name" value="Ureohydrolase_dom_sf"/>
</dbReference>
<comment type="caution">
    <text evidence="3">The sequence shown here is derived from an EMBL/GenBank/DDBJ whole genome shotgun (WGS) entry which is preliminary data.</text>
</comment>
<dbReference type="InterPro" id="IPR037138">
    <property type="entry name" value="His_deacetylse_dom_sf"/>
</dbReference>
<sequence length="399" mass="42995">MRLPVQRAVDALSSEAPQFPTRDHEREHLMSKTAFFTDERTFWHTGGTHALFFPVGGWVQPPSSSGYAESPDSKRRLLSLIQASGLADSLLMAGAPAATKDDMLRIHPHTYLEQFKALSDENGGDLGDLAPFGKGSYEIAAVSAGLAINAIDAVVTGKAKNAFSLSRPPGHHCLREKSMGFCLLANIPIAIEAARVKHNVQRVAVVDWDVHHGNGTQSIYYEDANTLTISLHQENCFPPGYSGAEDRGVGAGVGANVNIPLLPGSGHEAYLYAIERIVLPALATFKPDLIVVASGLDASSVDPLARMMLHSESYRAMTQTMLDAAERLCNGRLVVVHEGGYSEAYVPFCGHAIVETLAGVRTAVVDPMLDIALAWQPSGRFVAFQRELIDEIATALNLQ</sequence>
<dbReference type="InterPro" id="IPR000286">
    <property type="entry name" value="HDACs"/>
</dbReference>
<evidence type="ECO:0000256" key="1">
    <source>
        <dbReference type="ARBA" id="ARBA00005947"/>
    </source>
</evidence>
<dbReference type="AlphaFoldDB" id="A0A158CJ38"/>
<dbReference type="GO" id="GO:0040029">
    <property type="term" value="P:epigenetic regulation of gene expression"/>
    <property type="evidence" value="ECO:0007669"/>
    <property type="project" value="TreeGrafter"/>
</dbReference>
<dbReference type="PRINTS" id="PR01270">
    <property type="entry name" value="HDASUPER"/>
</dbReference>
<accession>A0A158CJ38</accession>